<evidence type="ECO:0000313" key="1">
    <source>
        <dbReference type="EMBL" id="KAF3485080.1"/>
    </source>
</evidence>
<protein>
    <submittedName>
        <fullName evidence="1">Uncharacterized protein</fullName>
    </submittedName>
</protein>
<sequence>MYLTLGSRILLKKFYLRRLPKKFFITWFSSFTPSKFFSDLRQTLKDFSDSRKTLSKSSNAFYARRLPTKSSGSLLKSSAQSGTNFVYIFFRSESDFGRLLRKLLEDSRKTLGKLLEDFLGSFQMYSWKSSGSLLKSSAQSGTKE</sequence>
<gene>
    <name evidence="1" type="ORF">F2Q69_00052406</name>
</gene>
<accession>A0A8S9MWW0</accession>
<dbReference type="Proteomes" id="UP000712600">
    <property type="component" value="Unassembled WGS sequence"/>
</dbReference>
<dbReference type="EMBL" id="QGKX02002183">
    <property type="protein sequence ID" value="KAF3485080.1"/>
    <property type="molecule type" value="Genomic_DNA"/>
</dbReference>
<organism evidence="1 2">
    <name type="scientific">Brassica cretica</name>
    <name type="common">Mustard</name>
    <dbReference type="NCBI Taxonomy" id="69181"/>
    <lineage>
        <taxon>Eukaryota</taxon>
        <taxon>Viridiplantae</taxon>
        <taxon>Streptophyta</taxon>
        <taxon>Embryophyta</taxon>
        <taxon>Tracheophyta</taxon>
        <taxon>Spermatophyta</taxon>
        <taxon>Magnoliopsida</taxon>
        <taxon>eudicotyledons</taxon>
        <taxon>Gunneridae</taxon>
        <taxon>Pentapetalae</taxon>
        <taxon>rosids</taxon>
        <taxon>malvids</taxon>
        <taxon>Brassicales</taxon>
        <taxon>Brassicaceae</taxon>
        <taxon>Brassiceae</taxon>
        <taxon>Brassica</taxon>
    </lineage>
</organism>
<evidence type="ECO:0000313" key="2">
    <source>
        <dbReference type="Proteomes" id="UP000712600"/>
    </source>
</evidence>
<comment type="caution">
    <text evidence="1">The sequence shown here is derived from an EMBL/GenBank/DDBJ whole genome shotgun (WGS) entry which is preliminary data.</text>
</comment>
<proteinExistence type="predicted"/>
<dbReference type="AlphaFoldDB" id="A0A8S9MWW0"/>
<name>A0A8S9MWW0_BRACR</name>
<reference evidence="1" key="1">
    <citation type="submission" date="2019-12" db="EMBL/GenBank/DDBJ databases">
        <title>Genome sequencing and annotation of Brassica cretica.</title>
        <authorList>
            <person name="Studholme D.J."/>
            <person name="Sarris P."/>
        </authorList>
    </citation>
    <scope>NUCLEOTIDE SEQUENCE</scope>
    <source>
        <strain evidence="1">PFS-109/04</strain>
        <tissue evidence="1">Leaf</tissue>
    </source>
</reference>